<dbReference type="Gene3D" id="3.20.20.70">
    <property type="entry name" value="Aldolase class I"/>
    <property type="match status" value="1"/>
</dbReference>
<dbReference type="PANTHER" id="PTHR30538">
    <property type="entry name" value="LYSINE 2,3-AMINOMUTASE-RELATED"/>
    <property type="match status" value="1"/>
</dbReference>
<name>A0ABU3UEW6_9ACTN</name>
<keyword evidence="6" id="KW-0408">Iron</keyword>
<proteinExistence type="predicted"/>
<keyword evidence="2" id="KW-0004">4Fe-4S</keyword>
<dbReference type="InterPro" id="IPR007197">
    <property type="entry name" value="rSAM"/>
</dbReference>
<keyword evidence="10" id="KW-1185">Reference proteome</keyword>
<dbReference type="InterPro" id="IPR058240">
    <property type="entry name" value="rSAM_sf"/>
</dbReference>
<gene>
    <name evidence="9" type="ORF">PU648_08840</name>
</gene>
<dbReference type="Proteomes" id="UP001257627">
    <property type="component" value="Unassembled WGS sequence"/>
</dbReference>
<evidence type="ECO:0000256" key="1">
    <source>
        <dbReference type="ARBA" id="ARBA00001933"/>
    </source>
</evidence>
<dbReference type="CDD" id="cd01335">
    <property type="entry name" value="Radical_SAM"/>
    <property type="match status" value="1"/>
</dbReference>
<evidence type="ECO:0000313" key="10">
    <source>
        <dbReference type="Proteomes" id="UP001257627"/>
    </source>
</evidence>
<feature type="domain" description="Radical SAM core" evidence="8">
    <location>
        <begin position="118"/>
        <end position="333"/>
    </location>
</feature>
<evidence type="ECO:0000256" key="7">
    <source>
        <dbReference type="ARBA" id="ARBA00023014"/>
    </source>
</evidence>
<evidence type="ECO:0000256" key="2">
    <source>
        <dbReference type="ARBA" id="ARBA00022485"/>
    </source>
</evidence>
<dbReference type="SFLD" id="SFLDS00029">
    <property type="entry name" value="Radical_SAM"/>
    <property type="match status" value="1"/>
</dbReference>
<evidence type="ECO:0000256" key="4">
    <source>
        <dbReference type="ARBA" id="ARBA00022723"/>
    </source>
</evidence>
<keyword evidence="5" id="KW-0663">Pyridoxal phosphate</keyword>
<evidence type="ECO:0000259" key="8">
    <source>
        <dbReference type="PROSITE" id="PS51918"/>
    </source>
</evidence>
<dbReference type="SUPFAM" id="SSF102114">
    <property type="entry name" value="Radical SAM enzymes"/>
    <property type="match status" value="1"/>
</dbReference>
<evidence type="ECO:0000256" key="6">
    <source>
        <dbReference type="ARBA" id="ARBA00023004"/>
    </source>
</evidence>
<accession>A0ABU3UEW6</accession>
<keyword evidence="7" id="KW-0411">Iron-sulfur</keyword>
<evidence type="ECO:0000256" key="5">
    <source>
        <dbReference type="ARBA" id="ARBA00022898"/>
    </source>
</evidence>
<protein>
    <submittedName>
        <fullName evidence="9">Radical SAM protein</fullName>
    </submittedName>
</protein>
<evidence type="ECO:0000313" key="9">
    <source>
        <dbReference type="EMBL" id="MDU8992462.1"/>
    </source>
</evidence>
<dbReference type="Gene3D" id="6.10.140.1170">
    <property type="match status" value="1"/>
</dbReference>
<keyword evidence="3" id="KW-0949">S-adenosyl-L-methionine</keyword>
<comment type="cofactor">
    <cofactor evidence="1">
        <name>pyridoxal 5'-phosphate</name>
        <dbReference type="ChEBI" id="CHEBI:597326"/>
    </cofactor>
</comment>
<dbReference type="InterPro" id="IPR013785">
    <property type="entry name" value="Aldolase_TIM"/>
</dbReference>
<dbReference type="Pfam" id="PF04055">
    <property type="entry name" value="Radical_SAM"/>
    <property type="match status" value="1"/>
</dbReference>
<keyword evidence="4" id="KW-0479">Metal-binding</keyword>
<dbReference type="EMBL" id="JARAKF010000001">
    <property type="protein sequence ID" value="MDU8992462.1"/>
    <property type="molecule type" value="Genomic_DNA"/>
</dbReference>
<dbReference type="InterPro" id="IPR003739">
    <property type="entry name" value="Lys_aminomutase/Glu_NH3_mut"/>
</dbReference>
<comment type="caution">
    <text evidence="9">The sequence shown here is derived from an EMBL/GenBank/DDBJ whole genome shotgun (WGS) entry which is preliminary data.</text>
</comment>
<dbReference type="PANTHER" id="PTHR30538:SF0">
    <property type="entry name" value="L-LYSINE 2,3-AMINOMUTASE AQ_1632-RELATED"/>
    <property type="match status" value="1"/>
</dbReference>
<dbReference type="PROSITE" id="PS51918">
    <property type="entry name" value="RADICAL_SAM"/>
    <property type="match status" value="1"/>
</dbReference>
<reference evidence="9 10" key="1">
    <citation type="submission" date="2023-02" db="EMBL/GenBank/DDBJ databases">
        <authorList>
            <person name="Maleckis M."/>
        </authorList>
    </citation>
    <scope>NUCLEOTIDE SEQUENCE [LARGE SCALE GENOMIC DNA]</scope>
    <source>
        <strain evidence="9 10">P8-A2</strain>
    </source>
</reference>
<dbReference type="RefSeq" id="WP_143610091.1">
    <property type="nucleotide sequence ID" value="NZ_CP107955.1"/>
</dbReference>
<evidence type="ECO:0000256" key="3">
    <source>
        <dbReference type="ARBA" id="ARBA00022691"/>
    </source>
</evidence>
<sequence>MPLAPKEAVARPAGWKDWKWQQRHAVRTAGAIKEYFPGCPPEVLREIDAHASTRRFQVTPYYLSLIRTDGDRLRPLEDDPLWRQVCPSAPERADPYGYDGESENWELDEEMVTPVAQHKYGNRVIIRYSNICHAYCQFCYEALRTLERNSSKPSFERRHWLQTLDYLADHAEVEEVILSGGEPFMHSDEQLAGVLADLREVRPDLVVRIHTRSLTFNPFRITETLAQTLRAHEVQALGLHITHPNEITPAFVEALRRLQSAVPLVFSNVPLLRGVNACPETMRELSMCLYRLGVHAGYLYHFMPRSPKSELFWVPVDEGRRIVRSMKRHVSNPAVPEYVLPHPTGKYTVPLHDADEHPRHEMDPDGVRLLGFVNWRGEHVTYPDPE</sequence>
<organism evidence="9 10">
    <name type="scientific">Streptomyces mirabilis</name>
    <dbReference type="NCBI Taxonomy" id="68239"/>
    <lineage>
        <taxon>Bacteria</taxon>
        <taxon>Bacillati</taxon>
        <taxon>Actinomycetota</taxon>
        <taxon>Actinomycetes</taxon>
        <taxon>Kitasatosporales</taxon>
        <taxon>Streptomycetaceae</taxon>
        <taxon>Streptomyces</taxon>
    </lineage>
</organism>